<reference evidence="5" key="1">
    <citation type="journal article" date="1994" name="Eur. J. Immunogenet.">
        <title>DRB, DQA, DQB and DPB nucleotide sequences of Saguinus oedipus B95-8.</title>
        <authorList>
            <person name="Bidwell J.L."/>
            <person name="Lu P."/>
            <person name="Wang Y."/>
            <person name="Zhou K."/>
            <person name="Clay T.M."/>
            <person name="Bontrop R.E."/>
        </authorList>
    </citation>
    <scope>NUCLEOTIDE SEQUENCE</scope>
    <source>
        <tissue evidence="5">Blood</tissue>
    </source>
</reference>
<dbReference type="GO" id="GO:0019882">
    <property type="term" value="P:antigen processing and presentation"/>
    <property type="evidence" value="ECO:0007669"/>
    <property type="project" value="InterPro"/>
</dbReference>
<evidence type="ECO:0000259" key="4">
    <source>
        <dbReference type="SMART" id="SM00920"/>
    </source>
</evidence>
<dbReference type="SUPFAM" id="SSF54452">
    <property type="entry name" value="MHC antigen-recognition domain"/>
    <property type="match status" value="1"/>
</dbReference>
<organism evidence="5">
    <name type="scientific">Saguinus oedipus</name>
    <name type="common">Cotton-top tamarin</name>
    <name type="synonym">Oedipomidas oedipus</name>
    <dbReference type="NCBI Taxonomy" id="9490"/>
    <lineage>
        <taxon>Eukaryota</taxon>
        <taxon>Metazoa</taxon>
        <taxon>Chordata</taxon>
        <taxon>Craniata</taxon>
        <taxon>Vertebrata</taxon>
        <taxon>Euteleostomi</taxon>
        <taxon>Mammalia</taxon>
        <taxon>Eutheria</taxon>
        <taxon>Euarchontoglires</taxon>
        <taxon>Primates</taxon>
        <taxon>Haplorrhini</taxon>
        <taxon>Platyrrhini</taxon>
        <taxon>Cebidae</taxon>
        <taxon>Callitrichinae</taxon>
        <taxon>Saguinus</taxon>
    </lineage>
</organism>
<dbReference type="SMART" id="SM00920">
    <property type="entry name" value="MHC_II_alpha"/>
    <property type="match status" value="1"/>
</dbReference>
<dbReference type="GO" id="GO:0006955">
    <property type="term" value="P:immune response"/>
    <property type="evidence" value="ECO:0007669"/>
    <property type="project" value="InterPro"/>
</dbReference>
<dbReference type="InterPro" id="IPR014745">
    <property type="entry name" value="MHC_II_a/b_N"/>
</dbReference>
<dbReference type="Gene3D" id="3.10.320.10">
    <property type="entry name" value="Class II Histocompatibility Antigen, M Beta Chain, Chain B, domain 1"/>
    <property type="match status" value="1"/>
</dbReference>
<dbReference type="InterPro" id="IPR011162">
    <property type="entry name" value="MHC_I/II-like_Ag-recog"/>
</dbReference>
<evidence type="ECO:0000313" key="5">
    <source>
        <dbReference type="EMBL" id="AAB84044.1"/>
    </source>
</evidence>
<dbReference type="EMBL" id="AF027968">
    <property type="protein sequence ID" value="AAB84044.1"/>
    <property type="molecule type" value="Genomic_DNA"/>
</dbReference>
<keyword evidence="2" id="KW-1015">Disulfide bond</keyword>
<keyword evidence="3" id="KW-0325">Glycoprotein</keyword>
<sequence length="63" mass="7224">SYGPSGQFTHEFDGDEEFYVDLEKKETVWRLPVFSTFTSFDPQGALTNIAVTKHNLDILIKRS</sequence>
<feature type="domain" description="MHC class II alpha chain N-terminal" evidence="4">
    <location>
        <begin position="1"/>
        <end position="63"/>
    </location>
</feature>
<feature type="non-terminal residue" evidence="5">
    <location>
        <position position="63"/>
    </location>
</feature>
<feature type="non-terminal residue" evidence="5">
    <location>
        <position position="1"/>
    </location>
</feature>
<evidence type="ECO:0000256" key="1">
    <source>
        <dbReference type="ARBA" id="ARBA00022729"/>
    </source>
</evidence>
<proteinExistence type="predicted"/>
<protein>
    <submittedName>
        <fullName evidence="5">MHC class II antigen</fullName>
    </submittedName>
</protein>
<dbReference type="GO" id="GO:0042613">
    <property type="term" value="C:MHC class II protein complex"/>
    <property type="evidence" value="ECO:0007669"/>
    <property type="project" value="InterPro"/>
</dbReference>
<evidence type="ECO:0000256" key="2">
    <source>
        <dbReference type="ARBA" id="ARBA00023157"/>
    </source>
</evidence>
<dbReference type="Pfam" id="PF00993">
    <property type="entry name" value="MHC_II_alpha"/>
    <property type="match status" value="1"/>
</dbReference>
<accession>O19276</accession>
<dbReference type="AlphaFoldDB" id="O19276"/>
<dbReference type="InterPro" id="IPR001003">
    <property type="entry name" value="MHC_II_a_N"/>
</dbReference>
<evidence type="ECO:0000256" key="3">
    <source>
        <dbReference type="ARBA" id="ARBA00023180"/>
    </source>
</evidence>
<name>O19276_SAGOE</name>
<keyword evidence="1" id="KW-0732">Signal</keyword>
<reference evidence="5" key="2">
    <citation type="submission" date="1997-10" db="EMBL/GenBank/DDBJ databases">
        <authorList>
            <person name="de Groot N.N."/>
        </authorList>
    </citation>
    <scope>NUCLEOTIDE SEQUENCE</scope>
    <source>
        <tissue evidence="5">Blood</tissue>
    </source>
</reference>